<reference evidence="1" key="1">
    <citation type="journal article" date="2022" name="bioRxiv">
        <title>Thiovibrio frasassiensisgen. nov., sp. nov., an autotrophic, elemental sulfur disproportionating bacterium isolated from sulfidic karst sediment, and proposal of Thiovibrionaceae fam. nov.</title>
        <authorList>
            <person name="Aronson H."/>
            <person name="Thomas C."/>
            <person name="Bhattacharyya M."/>
            <person name="Eckstein S."/>
            <person name="Jensen S."/>
            <person name="Barco R."/>
            <person name="Macalady J."/>
            <person name="Amend J."/>
        </authorList>
    </citation>
    <scope>NUCLEOTIDE SEQUENCE</scope>
    <source>
        <strain evidence="1">RS19-109</strain>
    </source>
</reference>
<organism evidence="1 2">
    <name type="scientific">Thiovibrio frasassiensis</name>
    <dbReference type="NCBI Taxonomy" id="2984131"/>
    <lineage>
        <taxon>Bacteria</taxon>
        <taxon>Pseudomonadati</taxon>
        <taxon>Thermodesulfobacteriota</taxon>
        <taxon>Desulfobulbia</taxon>
        <taxon>Desulfobulbales</taxon>
        <taxon>Thiovibrionaceae</taxon>
        <taxon>Thiovibrio</taxon>
    </lineage>
</organism>
<sequence length="120" mass="13229">MNCDRCKDVIPQGEAEDFCGQTLCEDCFMDAFSPVRTCDPWAVRSASRFGEAGGCAAPSLTVRQGGILAILSETGGVSMRTLAERLALKEADVQREIATLRHMEKIRGDMQDGQKVFRLW</sequence>
<comment type="caution">
    <text evidence="1">The sequence shown here is derived from an EMBL/GenBank/DDBJ whole genome shotgun (WGS) entry which is preliminary data.</text>
</comment>
<evidence type="ECO:0008006" key="3">
    <source>
        <dbReference type="Google" id="ProtNLM"/>
    </source>
</evidence>
<dbReference type="SUPFAM" id="SSF46785">
    <property type="entry name" value="Winged helix' DNA-binding domain"/>
    <property type="match status" value="1"/>
</dbReference>
<dbReference type="Gene3D" id="1.10.10.10">
    <property type="entry name" value="Winged helix-like DNA-binding domain superfamily/Winged helix DNA-binding domain"/>
    <property type="match status" value="1"/>
</dbReference>
<accession>A0A9X4MDC9</accession>
<name>A0A9X4MDC9_9BACT</name>
<evidence type="ECO:0000313" key="1">
    <source>
        <dbReference type="EMBL" id="MDG4475514.1"/>
    </source>
</evidence>
<dbReference type="EMBL" id="JAPHEH010000001">
    <property type="protein sequence ID" value="MDG4475514.1"/>
    <property type="molecule type" value="Genomic_DNA"/>
</dbReference>
<gene>
    <name evidence="1" type="ORF">OLX77_04990</name>
</gene>
<dbReference type="Proteomes" id="UP001154240">
    <property type="component" value="Unassembled WGS sequence"/>
</dbReference>
<proteinExistence type="predicted"/>
<dbReference type="RefSeq" id="WP_307632487.1">
    <property type="nucleotide sequence ID" value="NZ_JAPHEH010000001.1"/>
</dbReference>
<keyword evidence="2" id="KW-1185">Reference proteome</keyword>
<evidence type="ECO:0000313" key="2">
    <source>
        <dbReference type="Proteomes" id="UP001154240"/>
    </source>
</evidence>
<dbReference type="AlphaFoldDB" id="A0A9X4MDC9"/>
<protein>
    <recommendedName>
        <fullName evidence="3">HTH arsR-type domain-containing protein</fullName>
    </recommendedName>
</protein>
<dbReference type="InterPro" id="IPR036390">
    <property type="entry name" value="WH_DNA-bd_sf"/>
</dbReference>
<reference evidence="1" key="2">
    <citation type="submission" date="2022-10" db="EMBL/GenBank/DDBJ databases">
        <authorList>
            <person name="Aronson H.S."/>
        </authorList>
    </citation>
    <scope>NUCLEOTIDE SEQUENCE</scope>
    <source>
        <strain evidence="1">RS19-109</strain>
    </source>
</reference>
<dbReference type="InterPro" id="IPR036388">
    <property type="entry name" value="WH-like_DNA-bd_sf"/>
</dbReference>